<name>A0A816EN36_9BILA</name>
<evidence type="ECO:0000259" key="12">
    <source>
        <dbReference type="PROSITE" id="PS51048"/>
    </source>
</evidence>
<protein>
    <recommendedName>
        <fullName evidence="3">Calcyclin-binding protein</fullName>
    </recommendedName>
</protein>
<evidence type="ECO:0000256" key="8">
    <source>
        <dbReference type="ARBA" id="ARBA00023242"/>
    </source>
</evidence>
<dbReference type="Pfam" id="PF09032">
    <property type="entry name" value="Siah-Interact_N"/>
    <property type="match status" value="1"/>
</dbReference>
<dbReference type="GO" id="GO:0044548">
    <property type="term" value="F:S100 protein binding"/>
    <property type="evidence" value="ECO:0007669"/>
    <property type="project" value="InterPro"/>
</dbReference>
<evidence type="ECO:0000256" key="3">
    <source>
        <dbReference type="ARBA" id="ARBA00015702"/>
    </source>
</evidence>
<dbReference type="Pfam" id="PF04969">
    <property type="entry name" value="CS"/>
    <property type="match status" value="1"/>
</dbReference>
<keyword evidence="10" id="KW-0175">Coiled coil</keyword>
<dbReference type="InterPro" id="IPR037201">
    <property type="entry name" value="CacyBP_N"/>
</dbReference>
<dbReference type="SUPFAM" id="SSF49764">
    <property type="entry name" value="HSP20-like chaperones"/>
    <property type="match status" value="1"/>
</dbReference>
<dbReference type="InterPro" id="IPR007699">
    <property type="entry name" value="SGS_dom"/>
</dbReference>
<evidence type="ECO:0000256" key="5">
    <source>
        <dbReference type="ARBA" id="ARBA00022553"/>
    </source>
</evidence>
<dbReference type="GO" id="GO:0015631">
    <property type="term" value="F:tubulin binding"/>
    <property type="evidence" value="ECO:0007669"/>
    <property type="project" value="InterPro"/>
</dbReference>
<dbReference type="InterPro" id="IPR052289">
    <property type="entry name" value="Calcyclin-binding_UBL-bridge"/>
</dbReference>
<keyword evidence="6" id="KW-0833">Ubl conjugation pathway</keyword>
<feature type="coiled-coil region" evidence="10">
    <location>
        <begin position="30"/>
        <end position="64"/>
    </location>
</feature>
<dbReference type="EMBL" id="CAJNOL010010734">
    <property type="protein sequence ID" value="CAF1651513.1"/>
    <property type="molecule type" value="Genomic_DNA"/>
</dbReference>
<evidence type="ECO:0000256" key="4">
    <source>
        <dbReference type="ARBA" id="ARBA00022490"/>
    </source>
</evidence>
<gene>
    <name evidence="14" type="ORF">JXQ802_LOCUS54651</name>
</gene>
<dbReference type="InterPro" id="IPR007052">
    <property type="entry name" value="CS_dom"/>
</dbReference>
<dbReference type="PROSITE" id="PS51048">
    <property type="entry name" value="SGS"/>
    <property type="match status" value="1"/>
</dbReference>
<dbReference type="GO" id="GO:0031625">
    <property type="term" value="F:ubiquitin protein ligase binding"/>
    <property type="evidence" value="ECO:0007669"/>
    <property type="project" value="InterPro"/>
</dbReference>
<evidence type="ECO:0000259" key="13">
    <source>
        <dbReference type="PROSITE" id="PS51203"/>
    </source>
</evidence>
<evidence type="ECO:0000256" key="2">
    <source>
        <dbReference type="ARBA" id="ARBA00004496"/>
    </source>
</evidence>
<comment type="caution">
    <text evidence="14">The sequence shown here is derived from an EMBL/GenBank/DDBJ whole genome shotgun (WGS) entry which is preliminary data.</text>
</comment>
<dbReference type="PANTHER" id="PTHR13164">
    <property type="entry name" value="CALICYLIN BINDING PROTEIN"/>
    <property type="match status" value="1"/>
</dbReference>
<accession>A0A816EN36</accession>
<evidence type="ECO:0000256" key="1">
    <source>
        <dbReference type="ARBA" id="ARBA00004123"/>
    </source>
</evidence>
<keyword evidence="15" id="KW-1185">Reference proteome</keyword>
<dbReference type="GO" id="GO:0007507">
    <property type="term" value="P:heart development"/>
    <property type="evidence" value="ECO:0007669"/>
    <property type="project" value="TreeGrafter"/>
</dbReference>
<dbReference type="GO" id="GO:0005634">
    <property type="term" value="C:nucleus"/>
    <property type="evidence" value="ECO:0007669"/>
    <property type="project" value="UniProtKB-SubCell"/>
</dbReference>
<feature type="domain" description="CS" evidence="13">
    <location>
        <begin position="80"/>
        <end position="174"/>
    </location>
</feature>
<evidence type="ECO:0000256" key="7">
    <source>
        <dbReference type="ARBA" id="ARBA00022990"/>
    </source>
</evidence>
<keyword evidence="5" id="KW-0597">Phosphoprotein</keyword>
<evidence type="ECO:0000313" key="14">
    <source>
        <dbReference type="EMBL" id="CAF1651513.1"/>
    </source>
</evidence>
<dbReference type="InterPro" id="IPR015120">
    <property type="entry name" value="Siah-Interact_N"/>
</dbReference>
<feature type="domain" description="SGS" evidence="12">
    <location>
        <begin position="159"/>
        <end position="255"/>
    </location>
</feature>
<keyword evidence="7" id="KW-0007">Acetylation</keyword>
<comment type="subcellular location">
    <subcellularLocation>
        <location evidence="2">Cytoplasm</location>
    </subcellularLocation>
    <subcellularLocation>
        <location evidence="1">Nucleus</location>
    </subcellularLocation>
</comment>
<evidence type="ECO:0000256" key="6">
    <source>
        <dbReference type="ARBA" id="ARBA00022786"/>
    </source>
</evidence>
<evidence type="ECO:0000256" key="11">
    <source>
        <dbReference type="SAM" id="MobiDB-lite"/>
    </source>
</evidence>
<dbReference type="Proteomes" id="UP000663870">
    <property type="component" value="Unassembled WGS sequence"/>
</dbReference>
<dbReference type="FunFam" id="2.60.40.790:FF:000040">
    <property type="entry name" value="Calcyclin binding protein"/>
    <property type="match status" value="1"/>
</dbReference>
<evidence type="ECO:0000256" key="10">
    <source>
        <dbReference type="SAM" id="Coils"/>
    </source>
</evidence>
<dbReference type="GO" id="GO:0005737">
    <property type="term" value="C:cytoplasm"/>
    <property type="evidence" value="ECO:0007669"/>
    <property type="project" value="UniProtKB-SubCell"/>
</dbReference>
<reference evidence="14" key="1">
    <citation type="submission" date="2021-02" db="EMBL/GenBank/DDBJ databases">
        <authorList>
            <person name="Nowell W R."/>
        </authorList>
    </citation>
    <scope>NUCLEOTIDE SEQUENCE</scope>
</reference>
<evidence type="ECO:0000313" key="15">
    <source>
        <dbReference type="Proteomes" id="UP000663870"/>
    </source>
</evidence>
<dbReference type="CDD" id="cd06468">
    <property type="entry name" value="p23_CacyBP"/>
    <property type="match status" value="1"/>
</dbReference>
<feature type="compositionally biased region" description="Basic and acidic residues" evidence="11">
    <location>
        <begin position="228"/>
        <end position="242"/>
    </location>
</feature>
<keyword evidence="4" id="KW-0963">Cytoplasm</keyword>
<evidence type="ECO:0000256" key="9">
    <source>
        <dbReference type="ARBA" id="ARBA00025145"/>
    </source>
</evidence>
<comment type="function">
    <text evidence="9">May be involved in calcium-dependent ubiquitination and subsequent proteasomal degradation of target proteins. Probably serves as a molecular bridge in ubiquitin E3 complexes. Participates in the ubiquitin-mediated degradation of beta-catenin (CTNNB1).</text>
</comment>
<dbReference type="SUPFAM" id="SSF140106">
    <property type="entry name" value="Calcyclin-binding protein-like"/>
    <property type="match status" value="1"/>
</dbReference>
<proteinExistence type="predicted"/>
<organism evidence="14 15">
    <name type="scientific">Rotaria sordida</name>
    <dbReference type="NCBI Taxonomy" id="392033"/>
    <lineage>
        <taxon>Eukaryota</taxon>
        <taxon>Metazoa</taxon>
        <taxon>Spiralia</taxon>
        <taxon>Gnathifera</taxon>
        <taxon>Rotifera</taxon>
        <taxon>Eurotatoria</taxon>
        <taxon>Bdelloidea</taxon>
        <taxon>Philodinida</taxon>
        <taxon>Philodinidae</taxon>
        <taxon>Rotaria</taxon>
    </lineage>
</organism>
<dbReference type="InterPro" id="IPR037893">
    <property type="entry name" value="CS_CacyBP"/>
</dbReference>
<dbReference type="Gene3D" id="2.60.40.790">
    <property type="match status" value="1"/>
</dbReference>
<dbReference type="InterPro" id="IPR008978">
    <property type="entry name" value="HSP20-like_chaperone"/>
</dbReference>
<keyword evidence="8" id="KW-0539">Nucleus</keyword>
<sequence>MTLEEQIQEVNNDIDEIKRVIDYTTRPRIKQNLELQQRKFEKELSQLQEKLQKQQQAAAEAAERAACASTLPTATQSYMKDISVYAWDQTDKFVKIYVQNLDGIGSLPENQVQCSFEKRGFHLQIQNLKNINYFLKILGLLHDIEPDQSTFKVKKDMIIVSLRKVESKNWECLLKDEKKTPIKPLPKPDGSKDSNESFMNMVEEMYENGDDDTKRAIAKAWVQSREKANTFANEPHDRKKPSILETPDFTIYPPP</sequence>
<feature type="region of interest" description="Disordered" evidence="11">
    <location>
        <begin position="228"/>
        <end position="255"/>
    </location>
</feature>
<dbReference type="AlphaFoldDB" id="A0A816EN36"/>
<dbReference type="PANTHER" id="PTHR13164:SF3">
    <property type="entry name" value="CALCYCLIN-BINDING PROTEIN"/>
    <property type="match status" value="1"/>
</dbReference>
<dbReference type="PROSITE" id="PS51203">
    <property type="entry name" value="CS"/>
    <property type="match status" value="1"/>
</dbReference>